<dbReference type="Gene3D" id="3.40.630.30">
    <property type="match status" value="1"/>
</dbReference>
<proteinExistence type="predicted"/>
<dbReference type="InterPro" id="IPR050832">
    <property type="entry name" value="Bact_Acetyltransf"/>
</dbReference>
<evidence type="ECO:0000256" key="2">
    <source>
        <dbReference type="ARBA" id="ARBA00023315"/>
    </source>
</evidence>
<protein>
    <submittedName>
        <fullName evidence="4">L-amino acid N-acyltransferase YncA</fullName>
    </submittedName>
</protein>
<dbReference type="PANTHER" id="PTHR43877">
    <property type="entry name" value="AMINOALKYLPHOSPHONATE N-ACETYLTRANSFERASE-RELATED-RELATED"/>
    <property type="match status" value="1"/>
</dbReference>
<keyword evidence="1 4" id="KW-0808">Transferase</keyword>
<evidence type="ECO:0000256" key="1">
    <source>
        <dbReference type="ARBA" id="ARBA00022679"/>
    </source>
</evidence>
<dbReference type="GO" id="GO:0016747">
    <property type="term" value="F:acyltransferase activity, transferring groups other than amino-acyl groups"/>
    <property type="evidence" value="ECO:0007669"/>
    <property type="project" value="InterPro"/>
</dbReference>
<sequence length="164" mass="17921">MTAATPVFRPLAPADTAAVVALWHEGWHDGHAAHLPEDVAAERTPETFAKRLADMTEDGFVATIDGSVVAFAALWQDEVDQFYVARAARGTGLARRFLSVLEGALLERGVDFGKIQCAGGNVRAHAFYTACGWRDGGLRDLPLWTADGRPVHHPTHLFEKFLTR</sequence>
<dbReference type="OrthoDB" id="6172743at2"/>
<keyword evidence="5" id="KW-1185">Reference proteome</keyword>
<evidence type="ECO:0000259" key="3">
    <source>
        <dbReference type="PROSITE" id="PS51186"/>
    </source>
</evidence>
<gene>
    <name evidence="4" type="ORF">EDD54_1600</name>
</gene>
<dbReference type="PANTHER" id="PTHR43877:SF2">
    <property type="entry name" value="AMINOALKYLPHOSPHONATE N-ACETYLTRANSFERASE-RELATED"/>
    <property type="match status" value="1"/>
</dbReference>
<dbReference type="Proteomes" id="UP000294547">
    <property type="component" value="Unassembled WGS sequence"/>
</dbReference>
<dbReference type="CDD" id="cd04301">
    <property type="entry name" value="NAT_SF"/>
    <property type="match status" value="1"/>
</dbReference>
<evidence type="ECO:0000313" key="5">
    <source>
        <dbReference type="Proteomes" id="UP000294547"/>
    </source>
</evidence>
<dbReference type="InterPro" id="IPR016181">
    <property type="entry name" value="Acyl_CoA_acyltransferase"/>
</dbReference>
<keyword evidence="2 4" id="KW-0012">Acyltransferase</keyword>
<dbReference type="InterPro" id="IPR000182">
    <property type="entry name" value="GNAT_dom"/>
</dbReference>
<dbReference type="PROSITE" id="PS51186">
    <property type="entry name" value="GNAT"/>
    <property type="match status" value="1"/>
</dbReference>
<dbReference type="AlphaFoldDB" id="A0A4R6RM00"/>
<dbReference type="SUPFAM" id="SSF55729">
    <property type="entry name" value="Acyl-CoA N-acyltransferases (Nat)"/>
    <property type="match status" value="1"/>
</dbReference>
<evidence type="ECO:0000313" key="4">
    <source>
        <dbReference type="EMBL" id="TDP87701.1"/>
    </source>
</evidence>
<comment type="caution">
    <text evidence="4">The sequence shown here is derived from an EMBL/GenBank/DDBJ whole genome shotgun (WGS) entry which is preliminary data.</text>
</comment>
<reference evidence="4 5" key="1">
    <citation type="submission" date="2019-03" db="EMBL/GenBank/DDBJ databases">
        <title>Genomic Encyclopedia of Type Strains, Phase IV (KMG-IV): sequencing the most valuable type-strain genomes for metagenomic binning, comparative biology and taxonomic classification.</title>
        <authorList>
            <person name="Goeker M."/>
        </authorList>
    </citation>
    <scope>NUCLEOTIDE SEQUENCE [LARGE SCALE GENOMIC DNA]</scope>
    <source>
        <strain evidence="4 5">DSM 102969</strain>
    </source>
</reference>
<name>A0A4R6RM00_9HYPH</name>
<feature type="domain" description="N-acetyltransferase" evidence="3">
    <location>
        <begin position="6"/>
        <end position="164"/>
    </location>
</feature>
<accession>A0A4R6RM00</accession>
<organism evidence="4 5">
    <name type="scientific">Oharaeibacter diazotrophicus</name>
    <dbReference type="NCBI Taxonomy" id="1920512"/>
    <lineage>
        <taxon>Bacteria</taxon>
        <taxon>Pseudomonadati</taxon>
        <taxon>Pseudomonadota</taxon>
        <taxon>Alphaproteobacteria</taxon>
        <taxon>Hyphomicrobiales</taxon>
        <taxon>Pleomorphomonadaceae</taxon>
        <taxon>Oharaeibacter</taxon>
    </lineage>
</organism>
<dbReference type="RefSeq" id="WP_126541579.1">
    <property type="nucleotide sequence ID" value="NZ_BSPM01000008.1"/>
</dbReference>
<dbReference type="EMBL" id="SNXY01000006">
    <property type="protein sequence ID" value="TDP87701.1"/>
    <property type="molecule type" value="Genomic_DNA"/>
</dbReference>
<dbReference type="Pfam" id="PF00583">
    <property type="entry name" value="Acetyltransf_1"/>
    <property type="match status" value="1"/>
</dbReference>